<dbReference type="PANTHER" id="PTHR23517:SF2">
    <property type="entry name" value="MULTIDRUG RESISTANCE PROTEIN MDTH"/>
    <property type="match status" value="1"/>
</dbReference>
<keyword evidence="4 7" id="KW-0812">Transmembrane</keyword>
<keyword evidence="5 7" id="KW-1133">Transmembrane helix</keyword>
<proteinExistence type="predicted"/>
<feature type="transmembrane region" description="Helical" evidence="7">
    <location>
        <begin position="274"/>
        <end position="294"/>
    </location>
</feature>
<feature type="transmembrane region" description="Helical" evidence="7">
    <location>
        <begin position="168"/>
        <end position="188"/>
    </location>
</feature>
<comment type="subcellular location">
    <subcellularLocation>
        <location evidence="1">Cell membrane</location>
        <topology evidence="1">Multi-pass membrane protein</topology>
    </subcellularLocation>
</comment>
<feature type="transmembrane region" description="Helical" evidence="7">
    <location>
        <begin position="209"/>
        <end position="229"/>
    </location>
</feature>
<evidence type="ECO:0000256" key="3">
    <source>
        <dbReference type="ARBA" id="ARBA00022475"/>
    </source>
</evidence>
<feature type="transmembrane region" description="Helical" evidence="7">
    <location>
        <begin position="12"/>
        <end position="32"/>
    </location>
</feature>
<evidence type="ECO:0000256" key="2">
    <source>
        <dbReference type="ARBA" id="ARBA00022448"/>
    </source>
</evidence>
<feature type="transmembrane region" description="Helical" evidence="7">
    <location>
        <begin position="38"/>
        <end position="59"/>
    </location>
</feature>
<keyword evidence="9" id="KW-1185">Reference proteome</keyword>
<feature type="transmembrane region" description="Helical" evidence="7">
    <location>
        <begin position="241"/>
        <end position="262"/>
    </location>
</feature>
<dbReference type="InterPro" id="IPR050171">
    <property type="entry name" value="MFS_Transporters"/>
</dbReference>
<feature type="transmembrane region" description="Helical" evidence="7">
    <location>
        <begin position="138"/>
        <end position="162"/>
    </location>
</feature>
<dbReference type="Proteomes" id="UP001552479">
    <property type="component" value="Unassembled WGS sequence"/>
</dbReference>
<dbReference type="Gene3D" id="1.20.1250.20">
    <property type="entry name" value="MFS general substrate transporter like domains"/>
    <property type="match status" value="1"/>
</dbReference>
<keyword evidence="6 7" id="KW-0472">Membrane</keyword>
<keyword evidence="3" id="KW-1003">Cell membrane</keyword>
<dbReference type="PANTHER" id="PTHR23517">
    <property type="entry name" value="RESISTANCE PROTEIN MDTM, PUTATIVE-RELATED-RELATED"/>
    <property type="match status" value="1"/>
</dbReference>
<reference evidence="8 9" key="1">
    <citation type="submission" date="2024-06" db="EMBL/GenBank/DDBJ databases">
        <title>The Natural Products Discovery Center: Release of the First 8490 Sequenced Strains for Exploring Actinobacteria Biosynthetic Diversity.</title>
        <authorList>
            <person name="Kalkreuter E."/>
            <person name="Kautsar S.A."/>
            <person name="Yang D."/>
            <person name="Bader C.D."/>
            <person name="Teijaro C.N."/>
            <person name="Fluegel L."/>
            <person name="Davis C.M."/>
            <person name="Simpson J.R."/>
            <person name="Lauterbach L."/>
            <person name="Steele A.D."/>
            <person name="Gui C."/>
            <person name="Meng S."/>
            <person name="Li G."/>
            <person name="Viehrig K."/>
            <person name="Ye F."/>
            <person name="Su P."/>
            <person name="Kiefer A.F."/>
            <person name="Nichols A."/>
            <person name="Cepeda A.J."/>
            <person name="Yan W."/>
            <person name="Fan B."/>
            <person name="Jiang Y."/>
            <person name="Adhikari A."/>
            <person name="Zheng C.-J."/>
            <person name="Schuster L."/>
            <person name="Cowan T.M."/>
            <person name="Smanski M.J."/>
            <person name="Chevrette M.G."/>
            <person name="De Carvalho L.P.S."/>
            <person name="Shen B."/>
        </authorList>
    </citation>
    <scope>NUCLEOTIDE SEQUENCE [LARGE SCALE GENOMIC DNA]</scope>
    <source>
        <strain evidence="8 9">NPDC053791</strain>
    </source>
</reference>
<dbReference type="Pfam" id="PF07690">
    <property type="entry name" value="MFS_1"/>
    <property type="match status" value="1"/>
</dbReference>
<feature type="transmembrane region" description="Helical" evidence="7">
    <location>
        <begin position="79"/>
        <end position="97"/>
    </location>
</feature>
<dbReference type="InterPro" id="IPR011701">
    <property type="entry name" value="MFS"/>
</dbReference>
<dbReference type="SUPFAM" id="SSF103473">
    <property type="entry name" value="MFS general substrate transporter"/>
    <property type="match status" value="1"/>
</dbReference>
<accession>A0ABV3IQL9</accession>
<keyword evidence="2" id="KW-0813">Transport</keyword>
<evidence type="ECO:0000256" key="1">
    <source>
        <dbReference type="ARBA" id="ARBA00004651"/>
    </source>
</evidence>
<sequence length="456" mass="48029">MRTLRAVRECPLALRLLFINQCGIDAGFYLLIPFLATYIGHDLGMSAAVVGLVLGVRNLSQQGMYIIGGTAADRLGPRVVIIAGCALRTVGFTLFSFGNSLPLLLAASGISGLAAALFYPAVRSYVSHESGERKAEAFALLNVFATIGSLVGLLAGSVLYLTDFRICALTAAGLFAVLTVAQAFVLPARDVSTGHDPIVRELREVLGNRRFLCFAFATTGMFIMENQLYMLLPHGAQHVSGWGGAEALLLSAGAVANLLFQFRITRSLEQRGGGMRWVGAGIAVIGLGFVPPLLVCDASPPRGAGDVVPRLLVMISASLLLYFGGMVAYPPILGLIPRFGRERLTGTYFGLFYVLSGATAAGGNAVIGWVMDVGERTGRAWLPWVSCLLFGLTSGGAVTWLYRTRVLPCPYPAAEAGAEAGSAADAAVQGGAVQDAVRMLPGQPRVTDDAADRRTG</sequence>
<comment type="caution">
    <text evidence="8">The sequence shown here is derived from an EMBL/GenBank/DDBJ whole genome shotgun (WGS) entry which is preliminary data.</text>
</comment>
<feature type="transmembrane region" description="Helical" evidence="7">
    <location>
        <begin position="314"/>
        <end position="336"/>
    </location>
</feature>
<evidence type="ECO:0000256" key="4">
    <source>
        <dbReference type="ARBA" id="ARBA00022692"/>
    </source>
</evidence>
<evidence type="ECO:0000313" key="8">
    <source>
        <dbReference type="EMBL" id="MEV4922790.1"/>
    </source>
</evidence>
<name>A0ABV3IQL9_9ACTN</name>
<protein>
    <submittedName>
        <fullName evidence="8">MFS transporter</fullName>
    </submittedName>
</protein>
<evidence type="ECO:0000256" key="7">
    <source>
        <dbReference type="SAM" id="Phobius"/>
    </source>
</evidence>
<evidence type="ECO:0000256" key="6">
    <source>
        <dbReference type="ARBA" id="ARBA00023136"/>
    </source>
</evidence>
<gene>
    <name evidence="8" type="ORF">AB0L03_08030</name>
</gene>
<dbReference type="EMBL" id="JBFASG010000005">
    <property type="protein sequence ID" value="MEV4922790.1"/>
    <property type="molecule type" value="Genomic_DNA"/>
</dbReference>
<organism evidence="8 9">
    <name type="scientific">Streptomyces roseoverticillatus</name>
    <dbReference type="NCBI Taxonomy" id="66429"/>
    <lineage>
        <taxon>Bacteria</taxon>
        <taxon>Bacillati</taxon>
        <taxon>Actinomycetota</taxon>
        <taxon>Actinomycetes</taxon>
        <taxon>Kitasatosporales</taxon>
        <taxon>Streptomycetaceae</taxon>
        <taxon>Streptomyces</taxon>
    </lineage>
</organism>
<dbReference type="InterPro" id="IPR036259">
    <property type="entry name" value="MFS_trans_sf"/>
</dbReference>
<evidence type="ECO:0000256" key="5">
    <source>
        <dbReference type="ARBA" id="ARBA00022989"/>
    </source>
</evidence>
<feature type="transmembrane region" description="Helical" evidence="7">
    <location>
        <begin position="381"/>
        <end position="402"/>
    </location>
</feature>
<feature type="transmembrane region" description="Helical" evidence="7">
    <location>
        <begin position="348"/>
        <end position="369"/>
    </location>
</feature>
<feature type="transmembrane region" description="Helical" evidence="7">
    <location>
        <begin position="103"/>
        <end position="126"/>
    </location>
</feature>
<dbReference type="RefSeq" id="WP_366087250.1">
    <property type="nucleotide sequence ID" value="NZ_JBFASG010000005.1"/>
</dbReference>
<evidence type="ECO:0000313" key="9">
    <source>
        <dbReference type="Proteomes" id="UP001552479"/>
    </source>
</evidence>